<dbReference type="AlphaFoldDB" id="A0A4Y5T566"/>
<proteinExistence type="predicted"/>
<protein>
    <submittedName>
        <fullName evidence="1">Putative transcriptional regulator</fullName>
    </submittedName>
</protein>
<geneLocation type="plasmid" evidence="1">
    <name>pCPT6-1</name>
</geneLocation>
<accession>A0A4Y5T566</accession>
<dbReference type="EMBL" id="MK285060">
    <property type="protein sequence ID" value="QDB01169.1"/>
    <property type="molecule type" value="Genomic_DNA"/>
</dbReference>
<reference evidence="1" key="1">
    <citation type="journal article" date="2019" name="Pathogens">
        <title>In silico Identification of Novel Toxin Homologs and Associated Mobile Genetic Elements in Clostridium perfringens.</title>
        <authorList>
            <person name="Lacey J.A."/>
            <person name="Johanesen P.A."/>
            <person name="Lyras D."/>
            <person name="Moore R.J."/>
        </authorList>
    </citation>
    <scope>NUCLEOTIDE SEQUENCE</scope>
    <source>
        <strain evidence="1">T6</strain>
        <plasmid evidence="1">pCPT6-1</plasmid>
    </source>
</reference>
<sequence length="42" mass="5006">MLEKDGLIILGKSEQRGRKRSIHIIDLNKKIKKMYQKKLLKI</sequence>
<organism evidence="1">
    <name type="scientific">Clostridium perfringens</name>
    <dbReference type="NCBI Taxonomy" id="1502"/>
    <lineage>
        <taxon>Bacteria</taxon>
        <taxon>Bacillati</taxon>
        <taxon>Bacillota</taxon>
        <taxon>Clostridia</taxon>
        <taxon>Eubacteriales</taxon>
        <taxon>Clostridiaceae</taxon>
        <taxon>Clostridium</taxon>
    </lineage>
</organism>
<name>A0A4Y5T566_CLOPF</name>
<evidence type="ECO:0000313" key="1">
    <source>
        <dbReference type="EMBL" id="QDB01169.1"/>
    </source>
</evidence>
<keyword evidence="1" id="KW-0614">Plasmid</keyword>